<keyword evidence="8" id="KW-0472">Membrane</keyword>
<dbReference type="EMBL" id="JBJKTR010000013">
    <property type="protein sequence ID" value="KAL3347408.1"/>
    <property type="molecule type" value="Genomic_DNA"/>
</dbReference>
<name>A0ABD2STZ7_9SOLN</name>
<evidence type="ECO:0000256" key="3">
    <source>
        <dbReference type="ARBA" id="ARBA00022475"/>
    </source>
</evidence>
<keyword evidence="12" id="KW-1185">Reference proteome</keyword>
<keyword evidence="9" id="KW-0675">Receptor</keyword>
<dbReference type="EMBL" id="JBJKTR010000013">
    <property type="protein sequence ID" value="KAL3347407.1"/>
    <property type="molecule type" value="Genomic_DNA"/>
</dbReference>
<keyword evidence="10" id="KW-0325">Glycoprotein</keyword>
<dbReference type="PANTHER" id="PTHR27004">
    <property type="entry name" value="RECEPTOR-LIKE PROTEIN 12 ISOFORM X1"/>
    <property type="match status" value="1"/>
</dbReference>
<gene>
    <name evidence="11" type="ORF">AABB24_021200</name>
</gene>
<keyword evidence="6" id="KW-0677">Repeat</keyword>
<protein>
    <submittedName>
        <fullName evidence="11">Uncharacterized protein</fullName>
    </submittedName>
</protein>
<dbReference type="Proteomes" id="UP001627284">
    <property type="component" value="Unassembled WGS sequence"/>
</dbReference>
<comment type="similarity">
    <text evidence="2">Belongs to the RLP family.</text>
</comment>
<evidence type="ECO:0000256" key="10">
    <source>
        <dbReference type="ARBA" id="ARBA00023180"/>
    </source>
</evidence>
<dbReference type="PANTHER" id="PTHR27004:SF410">
    <property type="entry name" value="LEUCINE-RICH REPEAT-CONTAINING N-TERMINAL PLANT-TYPE DOMAIN-CONTAINING PROTEIN"/>
    <property type="match status" value="1"/>
</dbReference>
<evidence type="ECO:0000256" key="5">
    <source>
        <dbReference type="ARBA" id="ARBA00022692"/>
    </source>
</evidence>
<keyword evidence="7" id="KW-1133">Transmembrane helix</keyword>
<dbReference type="GO" id="GO:0005886">
    <property type="term" value="C:plasma membrane"/>
    <property type="evidence" value="ECO:0007669"/>
    <property type="project" value="UniProtKB-SubCell"/>
</dbReference>
<dbReference type="EMBL" id="JBJKTR010000013">
    <property type="protein sequence ID" value="KAL3347410.1"/>
    <property type="molecule type" value="Genomic_DNA"/>
</dbReference>
<evidence type="ECO:0000256" key="4">
    <source>
        <dbReference type="ARBA" id="ARBA00022614"/>
    </source>
</evidence>
<dbReference type="AlphaFoldDB" id="A0ABD2STZ7"/>
<evidence type="ECO:0000256" key="6">
    <source>
        <dbReference type="ARBA" id="ARBA00022737"/>
    </source>
</evidence>
<evidence type="ECO:0000256" key="9">
    <source>
        <dbReference type="ARBA" id="ARBA00023170"/>
    </source>
</evidence>
<dbReference type="EMBL" id="JBJKTR010000013">
    <property type="protein sequence ID" value="KAL3347409.1"/>
    <property type="molecule type" value="Genomic_DNA"/>
</dbReference>
<keyword evidence="3" id="KW-1003">Cell membrane</keyword>
<reference evidence="11 12" key="1">
    <citation type="submission" date="2024-05" db="EMBL/GenBank/DDBJ databases">
        <title>De novo assembly of an allotetraploid wild potato.</title>
        <authorList>
            <person name="Hosaka A.J."/>
        </authorList>
    </citation>
    <scope>NUCLEOTIDE SEQUENCE [LARGE SCALE GENOMIC DNA]</scope>
    <source>
        <tissue evidence="11">Young leaves</tissue>
    </source>
</reference>
<evidence type="ECO:0000313" key="12">
    <source>
        <dbReference type="Proteomes" id="UP001627284"/>
    </source>
</evidence>
<dbReference type="Pfam" id="PF00560">
    <property type="entry name" value="LRR_1"/>
    <property type="match status" value="1"/>
</dbReference>
<keyword evidence="5" id="KW-0812">Transmembrane</keyword>
<dbReference type="InterPro" id="IPR001611">
    <property type="entry name" value="Leu-rich_rpt"/>
</dbReference>
<dbReference type="SUPFAM" id="SSF52058">
    <property type="entry name" value="L domain-like"/>
    <property type="match status" value="1"/>
</dbReference>
<comment type="caution">
    <text evidence="11">The sequence shown here is derived from an EMBL/GenBank/DDBJ whole genome shotgun (WGS) entry which is preliminary data.</text>
</comment>
<evidence type="ECO:0000256" key="2">
    <source>
        <dbReference type="ARBA" id="ARBA00009592"/>
    </source>
</evidence>
<evidence type="ECO:0000256" key="1">
    <source>
        <dbReference type="ARBA" id="ARBA00004251"/>
    </source>
</evidence>
<evidence type="ECO:0000313" key="11">
    <source>
        <dbReference type="EMBL" id="KAL3347410.1"/>
    </source>
</evidence>
<sequence>MSGLWVLDLSNNSLRETFNATFIIRKQLVVIKFDKNKLEGKVPQSLINCKYLEVLDLGNNELNDTFPKWLRALPNLMILRLRSNKFFGPIKDSSTYKFARIQMIDLSSNGFSGDLPMSLFENFENGEKSGTREYVADMYNSSYTNSFIVTTKGLELELPRVLTTNIIIDFTRNRFEGHIPSIIGDLVGLHALNLSQNHLEGHIPASLICT</sequence>
<accession>A0ABD2STZ7</accession>
<evidence type="ECO:0000256" key="8">
    <source>
        <dbReference type="ARBA" id="ARBA00023136"/>
    </source>
</evidence>
<evidence type="ECO:0000256" key="7">
    <source>
        <dbReference type="ARBA" id="ARBA00022989"/>
    </source>
</evidence>
<proteinExistence type="inferred from homology"/>
<dbReference type="InterPro" id="IPR032675">
    <property type="entry name" value="LRR_dom_sf"/>
</dbReference>
<dbReference type="Pfam" id="PF13855">
    <property type="entry name" value="LRR_8"/>
    <property type="match status" value="1"/>
</dbReference>
<organism evidence="11 12">
    <name type="scientific">Solanum stoloniferum</name>
    <dbReference type="NCBI Taxonomy" id="62892"/>
    <lineage>
        <taxon>Eukaryota</taxon>
        <taxon>Viridiplantae</taxon>
        <taxon>Streptophyta</taxon>
        <taxon>Embryophyta</taxon>
        <taxon>Tracheophyta</taxon>
        <taxon>Spermatophyta</taxon>
        <taxon>Magnoliopsida</taxon>
        <taxon>eudicotyledons</taxon>
        <taxon>Gunneridae</taxon>
        <taxon>Pentapetalae</taxon>
        <taxon>asterids</taxon>
        <taxon>lamiids</taxon>
        <taxon>Solanales</taxon>
        <taxon>Solanaceae</taxon>
        <taxon>Solanoideae</taxon>
        <taxon>Solaneae</taxon>
        <taxon>Solanum</taxon>
    </lineage>
</organism>
<comment type="subcellular location">
    <subcellularLocation>
        <location evidence="1">Cell membrane</location>
        <topology evidence="1">Single-pass type I membrane protein</topology>
    </subcellularLocation>
</comment>
<keyword evidence="4" id="KW-0433">Leucine-rich repeat</keyword>
<dbReference type="Gene3D" id="3.80.10.10">
    <property type="entry name" value="Ribonuclease Inhibitor"/>
    <property type="match status" value="1"/>
</dbReference>
<dbReference type="EMBL" id="JBJKTR010000013">
    <property type="protein sequence ID" value="KAL3347411.1"/>
    <property type="molecule type" value="Genomic_DNA"/>
</dbReference>